<protein>
    <recommendedName>
        <fullName evidence="7">Peptidase M48 domain-containing protein</fullName>
    </recommendedName>
</protein>
<dbReference type="Proteomes" id="UP000266426">
    <property type="component" value="Unassembled WGS sequence"/>
</dbReference>
<dbReference type="Gene3D" id="3.30.2010.10">
    <property type="entry name" value="Metalloproteases ('zincins'), catalytic domain"/>
    <property type="match status" value="1"/>
</dbReference>
<dbReference type="GO" id="GO:0004222">
    <property type="term" value="F:metalloendopeptidase activity"/>
    <property type="evidence" value="ECO:0007669"/>
    <property type="project" value="InterPro"/>
</dbReference>
<evidence type="ECO:0000313" key="8">
    <source>
        <dbReference type="EMBL" id="RJP62100.1"/>
    </source>
</evidence>
<comment type="similarity">
    <text evidence="6">Belongs to the peptidase M48 family.</text>
</comment>
<gene>
    <name evidence="8" type="ORF">C4541_00775</name>
</gene>
<dbReference type="Pfam" id="PF01435">
    <property type="entry name" value="Peptidase_M48"/>
    <property type="match status" value="1"/>
</dbReference>
<evidence type="ECO:0000256" key="5">
    <source>
        <dbReference type="ARBA" id="ARBA00023049"/>
    </source>
</evidence>
<dbReference type="GO" id="GO:0016020">
    <property type="term" value="C:membrane"/>
    <property type="evidence" value="ECO:0007669"/>
    <property type="project" value="TreeGrafter"/>
</dbReference>
<keyword evidence="2" id="KW-0479">Metal-binding</keyword>
<evidence type="ECO:0000259" key="7">
    <source>
        <dbReference type="Pfam" id="PF01435"/>
    </source>
</evidence>
<reference evidence="8 9" key="1">
    <citation type="journal article" date="2017" name="ISME J.">
        <title>Energy and carbon metabolisms in a deep terrestrial subsurface fluid microbial community.</title>
        <authorList>
            <person name="Momper L."/>
            <person name="Jungbluth S.P."/>
            <person name="Lee M.D."/>
            <person name="Amend J.P."/>
        </authorList>
    </citation>
    <scope>NUCLEOTIDE SEQUENCE [LARGE SCALE GENOMIC DNA]</scope>
    <source>
        <strain evidence="8">SURF_26</strain>
    </source>
</reference>
<sequence>MRSTLYQRWAMRSFFCLFFIIPLLITGCAAEKQTARQLHQHPANEWVQEAADKFHFYQQSVPAIAERQIYTQIYTDAHPNAYVDYNDYYIAIMISDSLINHLNDTTINCLFAHECAHAEYSHIGKKAALSNAVSLLVNVADAVVPGYGIGAANVLLNPLVVNTFSRAEETQADVRALDYLAPMRITSMDYAEFLEVVKSITPPDTQGGGLLDTHPNFQDRVDKVLKEGQSVIIPNAMEPYTPGKNYFTALQSVAEISARFPFDIGPYGQSKAALLESSMTETELSELFDGMPPAKKKNINDSDSIWVYRIPQREYSFFVLIRKDSSGDRLVRGYTISKNNTSMTDITDEFKNL</sequence>
<feature type="domain" description="Peptidase M48" evidence="7">
    <location>
        <begin position="71"/>
        <end position="225"/>
    </location>
</feature>
<dbReference type="GO" id="GO:0046872">
    <property type="term" value="F:metal ion binding"/>
    <property type="evidence" value="ECO:0007669"/>
    <property type="project" value="UniProtKB-KW"/>
</dbReference>
<evidence type="ECO:0000256" key="2">
    <source>
        <dbReference type="ARBA" id="ARBA00022723"/>
    </source>
</evidence>
<keyword evidence="5 6" id="KW-0482">Metalloprotease</keyword>
<dbReference type="EMBL" id="QZJZ01000005">
    <property type="protein sequence ID" value="RJP62100.1"/>
    <property type="molecule type" value="Genomic_DNA"/>
</dbReference>
<keyword evidence="3 6" id="KW-0378">Hydrolase</keyword>
<dbReference type="PROSITE" id="PS51257">
    <property type="entry name" value="PROKAR_LIPOPROTEIN"/>
    <property type="match status" value="1"/>
</dbReference>
<name>A0A3A4R6R2_9BACT</name>
<proteinExistence type="inferred from homology"/>
<dbReference type="GO" id="GO:0006515">
    <property type="term" value="P:protein quality control for misfolded or incompletely synthesized proteins"/>
    <property type="evidence" value="ECO:0007669"/>
    <property type="project" value="TreeGrafter"/>
</dbReference>
<keyword evidence="4 6" id="KW-0862">Zinc</keyword>
<comment type="cofactor">
    <cofactor evidence="6">
        <name>Zn(2+)</name>
        <dbReference type="ChEBI" id="CHEBI:29105"/>
    </cofactor>
    <text evidence="6">Binds 1 zinc ion per subunit.</text>
</comment>
<dbReference type="AlphaFoldDB" id="A0A3A4R6R2"/>
<evidence type="ECO:0000256" key="4">
    <source>
        <dbReference type="ARBA" id="ARBA00022833"/>
    </source>
</evidence>
<evidence type="ECO:0000313" key="9">
    <source>
        <dbReference type="Proteomes" id="UP000266426"/>
    </source>
</evidence>
<evidence type="ECO:0000256" key="3">
    <source>
        <dbReference type="ARBA" id="ARBA00022801"/>
    </source>
</evidence>
<dbReference type="InterPro" id="IPR001915">
    <property type="entry name" value="Peptidase_M48"/>
</dbReference>
<accession>A0A3A4R6R2</accession>
<keyword evidence="1 6" id="KW-0645">Protease</keyword>
<dbReference type="InterPro" id="IPR051156">
    <property type="entry name" value="Mito/Outer_Membr_Metalloprot"/>
</dbReference>
<evidence type="ECO:0000256" key="6">
    <source>
        <dbReference type="RuleBase" id="RU003983"/>
    </source>
</evidence>
<comment type="caution">
    <text evidence="8">The sequence shown here is derived from an EMBL/GenBank/DDBJ whole genome shotgun (WGS) entry which is preliminary data.</text>
</comment>
<evidence type="ECO:0000256" key="1">
    <source>
        <dbReference type="ARBA" id="ARBA00022670"/>
    </source>
</evidence>
<dbReference type="PANTHER" id="PTHR22726">
    <property type="entry name" value="METALLOENDOPEPTIDASE OMA1"/>
    <property type="match status" value="1"/>
</dbReference>
<organism evidence="8 9">
    <name type="scientific">Candidatus Auribacter fodinae</name>
    <dbReference type="NCBI Taxonomy" id="2093366"/>
    <lineage>
        <taxon>Bacteria</taxon>
        <taxon>Pseudomonadati</taxon>
        <taxon>Candidatus Auribacterota</taxon>
        <taxon>Candidatus Auribacteria</taxon>
        <taxon>Candidatus Auribacterales</taxon>
        <taxon>Candidatus Auribacteraceae</taxon>
        <taxon>Candidatus Auribacter</taxon>
    </lineage>
</organism>
<dbReference type="PANTHER" id="PTHR22726:SF1">
    <property type="entry name" value="METALLOENDOPEPTIDASE OMA1, MITOCHONDRIAL"/>
    <property type="match status" value="1"/>
</dbReference>